<evidence type="ECO:0008006" key="3">
    <source>
        <dbReference type="Google" id="ProtNLM"/>
    </source>
</evidence>
<dbReference type="Proteomes" id="UP001162131">
    <property type="component" value="Unassembled WGS sequence"/>
</dbReference>
<evidence type="ECO:0000313" key="1">
    <source>
        <dbReference type="EMBL" id="CAG9317283.1"/>
    </source>
</evidence>
<comment type="caution">
    <text evidence="1">The sequence shown here is derived from an EMBL/GenBank/DDBJ whole genome shotgun (WGS) entry which is preliminary data.</text>
</comment>
<reference evidence="1" key="1">
    <citation type="submission" date="2021-09" db="EMBL/GenBank/DDBJ databases">
        <authorList>
            <consortium name="AG Swart"/>
            <person name="Singh M."/>
            <person name="Singh A."/>
            <person name="Seah K."/>
            <person name="Emmerich C."/>
        </authorList>
    </citation>
    <scope>NUCLEOTIDE SEQUENCE</scope>
    <source>
        <strain evidence="1">ATCC30299</strain>
    </source>
</reference>
<name>A0AAU9IS15_9CILI</name>
<dbReference type="AlphaFoldDB" id="A0AAU9IS15"/>
<dbReference type="Gene3D" id="3.40.630.30">
    <property type="match status" value="1"/>
</dbReference>
<organism evidence="1 2">
    <name type="scientific">Blepharisma stoltei</name>
    <dbReference type="NCBI Taxonomy" id="1481888"/>
    <lineage>
        <taxon>Eukaryota</taxon>
        <taxon>Sar</taxon>
        <taxon>Alveolata</taxon>
        <taxon>Ciliophora</taxon>
        <taxon>Postciliodesmatophora</taxon>
        <taxon>Heterotrichea</taxon>
        <taxon>Heterotrichida</taxon>
        <taxon>Blepharismidae</taxon>
        <taxon>Blepharisma</taxon>
    </lineage>
</organism>
<sequence length="260" mass="29804">MLRRIINRPFSSLSKLQTLISVKSWEELKDFTNENTQLIRDFASGTPFTASSGITFSKIARHEQDEAFEVLSNIIPAREPMAAKLHMTKAEFKQNTCLNLLVNSKYEDLTIVAKDKNKIIGVFTCIDWANQKKKHPKTEEEIAFWKNKLEPIALFLHNTNRVGPKSGRIAHGITSGIEENYLNQGIAKSALALRLAMTRVLGYDFFIVECGFGSSNAFMVYNKLLQFGSEMRYEDFEHNDQNPFENLEGGYLFMYRELQK</sequence>
<keyword evidence="2" id="KW-1185">Reference proteome</keyword>
<proteinExistence type="predicted"/>
<protein>
    <recommendedName>
        <fullName evidence="3">N-acetyltransferase domain-containing protein</fullName>
    </recommendedName>
</protein>
<gene>
    <name evidence="1" type="ORF">BSTOLATCC_MIC18536</name>
</gene>
<evidence type="ECO:0000313" key="2">
    <source>
        <dbReference type="Proteomes" id="UP001162131"/>
    </source>
</evidence>
<dbReference type="EMBL" id="CAJZBQ010000018">
    <property type="protein sequence ID" value="CAG9317283.1"/>
    <property type="molecule type" value="Genomic_DNA"/>
</dbReference>
<accession>A0AAU9IS15</accession>